<dbReference type="AlphaFoldDB" id="A0A8T0G8A8"/>
<evidence type="ECO:0000256" key="3">
    <source>
        <dbReference type="ARBA" id="ARBA00023242"/>
    </source>
</evidence>
<reference evidence="6" key="1">
    <citation type="submission" date="2020-06" db="EMBL/GenBank/DDBJ databases">
        <title>WGS assembly of Ceratodon purpureus strain R40.</title>
        <authorList>
            <person name="Carey S.B."/>
            <person name="Jenkins J."/>
            <person name="Shu S."/>
            <person name="Lovell J.T."/>
            <person name="Sreedasyam A."/>
            <person name="Maumus F."/>
            <person name="Tiley G.P."/>
            <person name="Fernandez-Pozo N."/>
            <person name="Barry K."/>
            <person name="Chen C."/>
            <person name="Wang M."/>
            <person name="Lipzen A."/>
            <person name="Daum C."/>
            <person name="Saski C.A."/>
            <person name="Payton A.C."/>
            <person name="Mcbreen J.C."/>
            <person name="Conrad R.E."/>
            <person name="Kollar L.M."/>
            <person name="Olsson S."/>
            <person name="Huttunen S."/>
            <person name="Landis J.B."/>
            <person name="Wickett N.J."/>
            <person name="Johnson M.G."/>
            <person name="Rensing S.A."/>
            <person name="Grimwood J."/>
            <person name="Schmutz J."/>
            <person name="Mcdaniel S.F."/>
        </authorList>
    </citation>
    <scope>NUCLEOTIDE SEQUENCE</scope>
    <source>
        <strain evidence="6">R40</strain>
    </source>
</reference>
<dbReference type="Pfam" id="PF00170">
    <property type="entry name" value="bZIP_1"/>
    <property type="match status" value="1"/>
</dbReference>
<comment type="caution">
    <text evidence="6">The sequence shown here is derived from an EMBL/GenBank/DDBJ whole genome shotgun (WGS) entry which is preliminary data.</text>
</comment>
<feature type="domain" description="BZIP" evidence="5">
    <location>
        <begin position="393"/>
        <end position="438"/>
    </location>
</feature>
<feature type="compositionally biased region" description="Low complexity" evidence="4">
    <location>
        <begin position="15"/>
        <end position="30"/>
    </location>
</feature>
<evidence type="ECO:0000313" key="7">
    <source>
        <dbReference type="Proteomes" id="UP000822688"/>
    </source>
</evidence>
<evidence type="ECO:0000256" key="2">
    <source>
        <dbReference type="ARBA" id="ARBA00023125"/>
    </source>
</evidence>
<evidence type="ECO:0000256" key="1">
    <source>
        <dbReference type="ARBA" id="ARBA00004123"/>
    </source>
</evidence>
<feature type="region of interest" description="Disordered" evidence="4">
    <location>
        <begin position="96"/>
        <end position="120"/>
    </location>
</feature>
<dbReference type="SMART" id="SM00338">
    <property type="entry name" value="BRLZ"/>
    <property type="match status" value="1"/>
</dbReference>
<dbReference type="InterPro" id="IPR046347">
    <property type="entry name" value="bZIP_sf"/>
</dbReference>
<keyword evidence="7" id="KW-1185">Reference proteome</keyword>
<dbReference type="CDD" id="cd14707">
    <property type="entry name" value="bZIP_plant_BZIP46"/>
    <property type="match status" value="1"/>
</dbReference>
<dbReference type="Proteomes" id="UP000822688">
    <property type="component" value="Chromosome 12"/>
</dbReference>
<proteinExistence type="predicted"/>
<dbReference type="InterPro" id="IPR004827">
    <property type="entry name" value="bZIP"/>
</dbReference>
<accession>A0A8T0G8A8</accession>
<dbReference type="GO" id="GO:0005634">
    <property type="term" value="C:nucleus"/>
    <property type="evidence" value="ECO:0007669"/>
    <property type="project" value="UniProtKB-SubCell"/>
</dbReference>
<dbReference type="FunFam" id="1.20.5.170:FF:000036">
    <property type="entry name" value="ABSCISIC ACID-INSENSITIVE 5-like protein 2"/>
    <property type="match status" value="1"/>
</dbReference>
<dbReference type="PANTHER" id="PTHR22952">
    <property type="entry name" value="CAMP-RESPONSE ELEMENT BINDING PROTEIN-RELATED"/>
    <property type="match status" value="1"/>
</dbReference>
<keyword evidence="3" id="KW-0539">Nucleus</keyword>
<dbReference type="GO" id="GO:0045893">
    <property type="term" value="P:positive regulation of DNA-templated transcription"/>
    <property type="evidence" value="ECO:0007669"/>
    <property type="project" value="InterPro"/>
</dbReference>
<evidence type="ECO:0000256" key="4">
    <source>
        <dbReference type="SAM" id="MobiDB-lite"/>
    </source>
</evidence>
<feature type="compositionally biased region" description="Polar residues" evidence="4">
    <location>
        <begin position="1"/>
        <end position="10"/>
    </location>
</feature>
<comment type="subcellular location">
    <subcellularLocation>
        <location evidence="1">Nucleus</location>
    </subcellularLocation>
</comment>
<dbReference type="OrthoDB" id="1927218at2759"/>
<feature type="compositionally biased region" description="Polar residues" evidence="4">
    <location>
        <begin position="31"/>
        <end position="41"/>
    </location>
</feature>
<keyword evidence="2" id="KW-0238">DNA-binding</keyword>
<dbReference type="PROSITE" id="PS00036">
    <property type="entry name" value="BZIP_BASIC"/>
    <property type="match status" value="1"/>
</dbReference>
<dbReference type="Gene3D" id="1.20.5.170">
    <property type="match status" value="1"/>
</dbReference>
<evidence type="ECO:0000259" key="5">
    <source>
        <dbReference type="PROSITE" id="PS50217"/>
    </source>
</evidence>
<name>A0A8T0G8A8_CERPU</name>
<feature type="region of interest" description="Disordered" evidence="4">
    <location>
        <begin position="345"/>
        <end position="389"/>
    </location>
</feature>
<dbReference type="PANTHER" id="PTHR22952:SF175">
    <property type="entry name" value="PROTEIN ABSCISIC ACID-INSENSITIVE 5"/>
    <property type="match status" value="1"/>
</dbReference>
<feature type="region of interest" description="Disordered" evidence="4">
    <location>
        <begin position="1"/>
        <end position="41"/>
    </location>
</feature>
<feature type="compositionally biased region" description="Gly residues" evidence="4">
    <location>
        <begin position="97"/>
        <end position="108"/>
    </location>
</feature>
<dbReference type="PROSITE" id="PS50217">
    <property type="entry name" value="BZIP"/>
    <property type="match status" value="1"/>
</dbReference>
<dbReference type="InterPro" id="IPR043452">
    <property type="entry name" value="BZIP46-like"/>
</dbReference>
<evidence type="ECO:0000313" key="6">
    <source>
        <dbReference type="EMBL" id="KAG0554249.1"/>
    </source>
</evidence>
<dbReference type="EMBL" id="CM026433">
    <property type="protein sequence ID" value="KAG0554249.1"/>
    <property type="molecule type" value="Genomic_DNA"/>
</dbReference>
<gene>
    <name evidence="6" type="ORF">KC19_12G076600</name>
</gene>
<feature type="region of interest" description="Disordered" evidence="4">
    <location>
        <begin position="141"/>
        <end position="162"/>
    </location>
</feature>
<dbReference type="GO" id="GO:0003677">
    <property type="term" value="F:DNA binding"/>
    <property type="evidence" value="ECO:0007669"/>
    <property type="project" value="UniProtKB-KW"/>
</dbReference>
<sequence>MGSRPLSPQAQARPAGVASNGASSSSVSNGLATSTLPGGGSRFNSLARQSSIYSLTLDEFQNALTEPGRNFGSMNMDEFLKNIWTAEESQAMAAAMGSGGDAGQGSGGMLTRQPSLQRQSSITLPRTLSRKTVDEVWKDIHRGSSGNSESGGDPPVGASPQERTQTFGEMTLEDFLVKAGVMREDSEVATQGFGAFVSGFGNADKPRTEHRSVGEIVPTLSLSPANVMTSQATIEAMQLDEYNKNQAVATQQHQQQADWLRNIAQQQLHQQQHMLQQQQAAAEAAYVNVAAKRMGNGTGPMVGMAAMGMPGVMGPNMGPGMSGGMPGGGLAMGLGGALGGGMTVNMGLAPNSPPSPDSDGGRSGLSLSPIHYGLDGSVRGRKRGPDGPVEKVVERRQRRMIKNRESAARSRARKQAYTVELEAEVSQLKEENMRLRKQQVSTRKSEEEAERRKKQCLQIMDILKSATKVVGVEKPNSLRRTRTATW</sequence>
<protein>
    <recommendedName>
        <fullName evidence="5">BZIP domain-containing protein</fullName>
    </recommendedName>
</protein>
<dbReference type="GO" id="GO:0003700">
    <property type="term" value="F:DNA-binding transcription factor activity"/>
    <property type="evidence" value="ECO:0007669"/>
    <property type="project" value="InterPro"/>
</dbReference>
<organism evidence="6 7">
    <name type="scientific">Ceratodon purpureus</name>
    <name type="common">Fire moss</name>
    <name type="synonym">Dicranum purpureum</name>
    <dbReference type="NCBI Taxonomy" id="3225"/>
    <lineage>
        <taxon>Eukaryota</taxon>
        <taxon>Viridiplantae</taxon>
        <taxon>Streptophyta</taxon>
        <taxon>Embryophyta</taxon>
        <taxon>Bryophyta</taxon>
        <taxon>Bryophytina</taxon>
        <taxon>Bryopsida</taxon>
        <taxon>Dicranidae</taxon>
        <taxon>Pseudoditrichales</taxon>
        <taxon>Ditrichaceae</taxon>
        <taxon>Ceratodon</taxon>
    </lineage>
</organism>
<dbReference type="SUPFAM" id="SSF57959">
    <property type="entry name" value="Leucine zipper domain"/>
    <property type="match status" value="1"/>
</dbReference>